<dbReference type="RefSeq" id="WP_336917631.1">
    <property type="nucleotide sequence ID" value="NZ_JBANRN010000002.1"/>
</dbReference>
<accession>A0ABV7EES2</accession>
<evidence type="ECO:0000313" key="1">
    <source>
        <dbReference type="EMBL" id="MFC3100375.1"/>
    </source>
</evidence>
<proteinExistence type="predicted"/>
<organism evidence="1 2">
    <name type="scientific">Alteraurantiacibacter lauratis</name>
    <dbReference type="NCBI Taxonomy" id="2054627"/>
    <lineage>
        <taxon>Bacteria</taxon>
        <taxon>Pseudomonadati</taxon>
        <taxon>Pseudomonadota</taxon>
        <taxon>Alphaproteobacteria</taxon>
        <taxon>Sphingomonadales</taxon>
        <taxon>Erythrobacteraceae</taxon>
        <taxon>Alteraurantiacibacter</taxon>
    </lineage>
</organism>
<dbReference type="EMBL" id="JBHRSU010000005">
    <property type="protein sequence ID" value="MFC3100375.1"/>
    <property type="molecule type" value="Genomic_DNA"/>
</dbReference>
<reference evidence="2" key="1">
    <citation type="journal article" date="2019" name="Int. J. Syst. Evol. Microbiol.">
        <title>The Global Catalogue of Microorganisms (GCM) 10K type strain sequencing project: providing services to taxonomists for standard genome sequencing and annotation.</title>
        <authorList>
            <consortium name="The Broad Institute Genomics Platform"/>
            <consortium name="The Broad Institute Genome Sequencing Center for Infectious Disease"/>
            <person name="Wu L."/>
            <person name="Ma J."/>
        </authorList>
    </citation>
    <scope>NUCLEOTIDE SEQUENCE [LARGE SCALE GENOMIC DNA]</scope>
    <source>
        <strain evidence="2">KCTC 52606</strain>
    </source>
</reference>
<protein>
    <submittedName>
        <fullName evidence="1">Uncharacterized protein</fullName>
    </submittedName>
</protein>
<evidence type="ECO:0000313" key="2">
    <source>
        <dbReference type="Proteomes" id="UP001595378"/>
    </source>
</evidence>
<dbReference type="Proteomes" id="UP001595378">
    <property type="component" value="Unassembled WGS sequence"/>
</dbReference>
<gene>
    <name evidence="1" type="ORF">ACFODK_05665</name>
</gene>
<name>A0ABV7EES2_9SPHN</name>
<keyword evidence="2" id="KW-1185">Reference proteome</keyword>
<sequence>MDSEWRSGDLALCIKQGQWRDSATQEYVDFGPRAGALLTVCWVMDGAAMGRGSGLLLNFAPWPRDFFAARNFVKITPDAKAVDERVAIALPGGAPVVEPADQ</sequence>
<comment type="caution">
    <text evidence="1">The sequence shown here is derived from an EMBL/GenBank/DDBJ whole genome shotgun (WGS) entry which is preliminary data.</text>
</comment>